<comment type="caution">
    <text evidence="1">The sequence shown here is derived from an EMBL/GenBank/DDBJ whole genome shotgun (WGS) entry which is preliminary data.</text>
</comment>
<evidence type="ECO:0000313" key="1">
    <source>
        <dbReference type="EMBL" id="MPM72845.1"/>
    </source>
</evidence>
<gene>
    <name evidence="1" type="ORF">SDC9_119821</name>
</gene>
<name>A0A645C5J8_9ZZZZ</name>
<dbReference type="EMBL" id="VSSQ01024995">
    <property type="protein sequence ID" value="MPM72845.1"/>
    <property type="molecule type" value="Genomic_DNA"/>
</dbReference>
<proteinExistence type="predicted"/>
<organism evidence="1">
    <name type="scientific">bioreactor metagenome</name>
    <dbReference type="NCBI Taxonomy" id="1076179"/>
    <lineage>
        <taxon>unclassified sequences</taxon>
        <taxon>metagenomes</taxon>
        <taxon>ecological metagenomes</taxon>
    </lineage>
</organism>
<dbReference type="AlphaFoldDB" id="A0A645C5J8"/>
<accession>A0A645C5J8</accession>
<sequence>MSATPAAILPRTGPKIIEHKDVATKAKPILRIGVWMDKNLVRIISRAINRDMTTKVRVVFIFNEIPPLSMSNTPHKDKEFFSVAAECDNCTANQTRFFVQRQLPVRLTLNAQLSTLPIFCICNLIIIICL</sequence>
<reference evidence="1" key="1">
    <citation type="submission" date="2019-08" db="EMBL/GenBank/DDBJ databases">
        <authorList>
            <person name="Kucharzyk K."/>
            <person name="Murdoch R.W."/>
            <person name="Higgins S."/>
            <person name="Loffler F."/>
        </authorList>
    </citation>
    <scope>NUCLEOTIDE SEQUENCE</scope>
</reference>
<protein>
    <submittedName>
        <fullName evidence="1">Uncharacterized protein</fullName>
    </submittedName>
</protein>